<feature type="transmembrane region" description="Helical" evidence="7">
    <location>
        <begin position="24"/>
        <end position="41"/>
    </location>
</feature>
<keyword evidence="7" id="KW-0813">Transport</keyword>
<evidence type="ECO:0000313" key="8">
    <source>
        <dbReference type="EMBL" id="KAK4428789.1"/>
    </source>
</evidence>
<evidence type="ECO:0000256" key="4">
    <source>
        <dbReference type="ARBA" id="ARBA00022796"/>
    </source>
</evidence>
<evidence type="ECO:0000313" key="9">
    <source>
        <dbReference type="Proteomes" id="UP001293254"/>
    </source>
</evidence>
<keyword evidence="7" id="KW-0406">Ion transport</keyword>
<evidence type="ECO:0000256" key="6">
    <source>
        <dbReference type="ARBA" id="ARBA00023136"/>
    </source>
</evidence>
<dbReference type="PANTHER" id="PTHR12483">
    <property type="entry name" value="SOLUTE CARRIER FAMILY 31 COPPER TRANSPORTERS"/>
    <property type="match status" value="1"/>
</dbReference>
<proteinExistence type="inferred from homology"/>
<keyword evidence="6 7" id="KW-0472">Membrane</keyword>
<comment type="caution">
    <text evidence="8">The sequence shown here is derived from an EMBL/GenBank/DDBJ whole genome shotgun (WGS) entry which is preliminary data.</text>
</comment>
<dbReference type="Proteomes" id="UP001293254">
    <property type="component" value="Unassembled WGS sequence"/>
</dbReference>
<dbReference type="InterPro" id="IPR007274">
    <property type="entry name" value="Cop_transporter"/>
</dbReference>
<evidence type="ECO:0000256" key="3">
    <source>
        <dbReference type="ARBA" id="ARBA00022692"/>
    </source>
</evidence>
<dbReference type="PANTHER" id="PTHR12483:SF27">
    <property type="entry name" value="COPPER TRANSPORT PROTEIN CTR1"/>
    <property type="match status" value="1"/>
</dbReference>
<sequence>MMHMTLHWSNEVTLLFDSWSTKSWPSYALALLICFLVAVFYQRLEALRLHLKSAASPANASPPSLNTPLIVRKLGRNWKIRLGLAALFGLNSAIGYLIMLAVMSYNGGVLLAVVLGLMVGYFVFRSDDFSDGDDSFVAAETNNSTCACS</sequence>
<evidence type="ECO:0000256" key="7">
    <source>
        <dbReference type="RuleBase" id="RU367022"/>
    </source>
</evidence>
<comment type="subcellular location">
    <subcellularLocation>
        <location evidence="1 7">Membrane</location>
        <topology evidence="1 7">Multi-pass membrane protein</topology>
    </subcellularLocation>
</comment>
<dbReference type="GO" id="GO:0005375">
    <property type="term" value="F:copper ion transmembrane transporter activity"/>
    <property type="evidence" value="ECO:0007669"/>
    <property type="project" value="UniProtKB-UniRule"/>
</dbReference>
<organism evidence="8 9">
    <name type="scientific">Sesamum alatum</name>
    <dbReference type="NCBI Taxonomy" id="300844"/>
    <lineage>
        <taxon>Eukaryota</taxon>
        <taxon>Viridiplantae</taxon>
        <taxon>Streptophyta</taxon>
        <taxon>Embryophyta</taxon>
        <taxon>Tracheophyta</taxon>
        <taxon>Spermatophyta</taxon>
        <taxon>Magnoliopsida</taxon>
        <taxon>eudicotyledons</taxon>
        <taxon>Gunneridae</taxon>
        <taxon>Pentapetalae</taxon>
        <taxon>asterids</taxon>
        <taxon>lamiids</taxon>
        <taxon>Lamiales</taxon>
        <taxon>Pedaliaceae</taxon>
        <taxon>Sesamum</taxon>
    </lineage>
</organism>
<evidence type="ECO:0000256" key="1">
    <source>
        <dbReference type="ARBA" id="ARBA00004141"/>
    </source>
</evidence>
<keyword evidence="7" id="KW-0186">Copper</keyword>
<reference evidence="8" key="2">
    <citation type="journal article" date="2024" name="Plant">
        <title>Genomic evolution and insights into agronomic trait innovations of Sesamum species.</title>
        <authorList>
            <person name="Miao H."/>
            <person name="Wang L."/>
            <person name="Qu L."/>
            <person name="Liu H."/>
            <person name="Sun Y."/>
            <person name="Le M."/>
            <person name="Wang Q."/>
            <person name="Wei S."/>
            <person name="Zheng Y."/>
            <person name="Lin W."/>
            <person name="Duan Y."/>
            <person name="Cao H."/>
            <person name="Xiong S."/>
            <person name="Wang X."/>
            <person name="Wei L."/>
            <person name="Li C."/>
            <person name="Ma Q."/>
            <person name="Ju M."/>
            <person name="Zhao R."/>
            <person name="Li G."/>
            <person name="Mu C."/>
            <person name="Tian Q."/>
            <person name="Mei H."/>
            <person name="Zhang T."/>
            <person name="Gao T."/>
            <person name="Zhang H."/>
        </authorList>
    </citation>
    <scope>NUCLEOTIDE SEQUENCE</scope>
    <source>
        <strain evidence="8">3651</strain>
    </source>
</reference>
<feature type="transmembrane region" description="Helical" evidence="7">
    <location>
        <begin position="82"/>
        <end position="102"/>
    </location>
</feature>
<gene>
    <name evidence="8" type="ORF">Salat_1178800</name>
</gene>
<keyword evidence="3 7" id="KW-0812">Transmembrane</keyword>
<dbReference type="AlphaFoldDB" id="A0AAE1YES6"/>
<comment type="similarity">
    <text evidence="2 7">Belongs to the copper transporter (Ctr) (TC 1.A.56) family. SLC31A subfamily.</text>
</comment>
<reference evidence="8" key="1">
    <citation type="submission" date="2020-06" db="EMBL/GenBank/DDBJ databases">
        <authorList>
            <person name="Li T."/>
            <person name="Hu X."/>
            <person name="Zhang T."/>
            <person name="Song X."/>
            <person name="Zhang H."/>
            <person name="Dai N."/>
            <person name="Sheng W."/>
            <person name="Hou X."/>
            <person name="Wei L."/>
        </authorList>
    </citation>
    <scope>NUCLEOTIDE SEQUENCE</scope>
    <source>
        <strain evidence="8">3651</strain>
        <tissue evidence="8">Leaf</tissue>
    </source>
</reference>
<evidence type="ECO:0000256" key="2">
    <source>
        <dbReference type="ARBA" id="ARBA00006921"/>
    </source>
</evidence>
<dbReference type="EMBL" id="JACGWO010000004">
    <property type="protein sequence ID" value="KAK4428789.1"/>
    <property type="molecule type" value="Genomic_DNA"/>
</dbReference>
<accession>A0AAE1YES6</accession>
<feature type="transmembrane region" description="Helical" evidence="7">
    <location>
        <begin position="108"/>
        <end position="124"/>
    </location>
</feature>
<name>A0AAE1YES6_9LAMI</name>
<dbReference type="Pfam" id="PF04145">
    <property type="entry name" value="Ctr"/>
    <property type="match status" value="1"/>
</dbReference>
<keyword evidence="5 7" id="KW-1133">Transmembrane helix</keyword>
<dbReference type="GO" id="GO:0005886">
    <property type="term" value="C:plasma membrane"/>
    <property type="evidence" value="ECO:0007669"/>
    <property type="project" value="TreeGrafter"/>
</dbReference>
<evidence type="ECO:0000256" key="5">
    <source>
        <dbReference type="ARBA" id="ARBA00022989"/>
    </source>
</evidence>
<protein>
    <recommendedName>
        <fullName evidence="7">Copper transport protein</fullName>
    </recommendedName>
</protein>
<keyword evidence="4 7" id="KW-0187">Copper transport</keyword>
<keyword evidence="9" id="KW-1185">Reference proteome</keyword>